<organism evidence="1 2">
    <name type="scientific">Adonisia turfae CCMR0081</name>
    <dbReference type="NCBI Taxonomy" id="2292702"/>
    <lineage>
        <taxon>Bacteria</taxon>
        <taxon>Bacillati</taxon>
        <taxon>Cyanobacteriota</taxon>
        <taxon>Adonisia</taxon>
        <taxon>Adonisia turfae</taxon>
    </lineage>
</organism>
<name>A0A6M0RSU5_9CYAN</name>
<sequence length="87" mass="10024">MVDEPNEQKQDFIMPRASYHGEFSPERMVFNANLQEFATRISLICNLETGGKISSEEAYQQIKRLWKELKSSKKSLLDEAQKRGEGS</sequence>
<dbReference type="Pfam" id="PF23856">
    <property type="entry name" value="DUF7219"/>
    <property type="match status" value="1"/>
</dbReference>
<gene>
    <name evidence="1" type="ORF">DXZ20_25015</name>
</gene>
<protein>
    <recommendedName>
        <fullName evidence="3">Isopropylmalate/homocitrate/citramalate synthases</fullName>
    </recommendedName>
</protein>
<reference evidence="1 2" key="1">
    <citation type="journal article" date="2020" name="Microb. Ecol.">
        <title>Ecogenomics of the Marine Benthic Filamentous Cyanobacterium Adonisia.</title>
        <authorList>
            <person name="Walter J.M."/>
            <person name="Coutinho F.H."/>
            <person name="Leomil L."/>
            <person name="Hargreaves P.I."/>
            <person name="Campeao M.E."/>
            <person name="Vieira V.V."/>
            <person name="Silva B.S."/>
            <person name="Fistarol G.O."/>
            <person name="Salomon P.S."/>
            <person name="Sawabe T."/>
            <person name="Mino S."/>
            <person name="Hosokawa M."/>
            <person name="Miyashita H."/>
            <person name="Maruyama F."/>
            <person name="van Verk M.C."/>
            <person name="Dutilh B.E."/>
            <person name="Thompson C.C."/>
            <person name="Thompson F.L."/>
        </authorList>
    </citation>
    <scope>NUCLEOTIDE SEQUENCE [LARGE SCALE GENOMIC DNA]</scope>
    <source>
        <strain evidence="1 2">CCMR0081</strain>
    </source>
</reference>
<dbReference type="EMBL" id="QXHD01000004">
    <property type="protein sequence ID" value="NEZ58842.1"/>
    <property type="molecule type" value="Genomic_DNA"/>
</dbReference>
<accession>A0A6M0RSU5</accession>
<dbReference type="InterPro" id="IPR055643">
    <property type="entry name" value="DUF7219"/>
</dbReference>
<dbReference type="Proteomes" id="UP000481033">
    <property type="component" value="Unassembled WGS sequence"/>
</dbReference>
<evidence type="ECO:0000313" key="1">
    <source>
        <dbReference type="EMBL" id="NEZ58842.1"/>
    </source>
</evidence>
<proteinExistence type="predicted"/>
<dbReference type="AlphaFoldDB" id="A0A6M0RSU5"/>
<evidence type="ECO:0000313" key="2">
    <source>
        <dbReference type="Proteomes" id="UP000481033"/>
    </source>
</evidence>
<keyword evidence="2" id="KW-1185">Reference proteome</keyword>
<evidence type="ECO:0008006" key="3">
    <source>
        <dbReference type="Google" id="ProtNLM"/>
    </source>
</evidence>
<comment type="caution">
    <text evidence="1">The sequence shown here is derived from an EMBL/GenBank/DDBJ whole genome shotgun (WGS) entry which is preliminary data.</text>
</comment>